<evidence type="ECO:0000256" key="11">
    <source>
        <dbReference type="ARBA" id="ARBA00022683"/>
    </source>
</evidence>
<dbReference type="EC" id="2.7.1.197" evidence="4"/>
<accession>L0K872</accession>
<feature type="transmembrane region" description="Helical" evidence="16">
    <location>
        <begin position="88"/>
        <end position="112"/>
    </location>
</feature>
<dbReference type="InterPro" id="IPR013014">
    <property type="entry name" value="PTS_EIIC_2"/>
</dbReference>
<keyword evidence="11" id="KW-0598">Phosphotransferase system</keyword>
<keyword evidence="20" id="KW-1185">Reference proteome</keyword>
<evidence type="ECO:0000256" key="1">
    <source>
        <dbReference type="ARBA" id="ARBA00001655"/>
    </source>
</evidence>
<keyword evidence="14 16" id="KW-0472">Membrane</keyword>
<evidence type="ECO:0000256" key="15">
    <source>
        <dbReference type="ARBA" id="ARBA00033349"/>
    </source>
</evidence>
<dbReference type="InterPro" id="IPR004718">
    <property type="entry name" value="PTS_IIC_mtl"/>
</dbReference>
<dbReference type="InterPro" id="IPR003501">
    <property type="entry name" value="PTS_EIIB_2/3"/>
</dbReference>
<keyword evidence="9" id="KW-0762">Sugar transport</keyword>
<comment type="function">
    <text evidence="2">The phosphoenolpyruvate-dependent sugar phosphotransferase system (sugar PTS), a major carbohydrate active transport system, catalyzes the phosphorylation of incoming sugar substrates concomitantly with their translocation across the cell membrane. The enzyme II CmtAB PTS system is involved in D-mannitol transport.</text>
</comment>
<dbReference type="GO" id="GO:0090563">
    <property type="term" value="F:protein-phosphocysteine-sugar phosphotransferase activity"/>
    <property type="evidence" value="ECO:0007669"/>
    <property type="project" value="TreeGrafter"/>
</dbReference>
<dbReference type="Proteomes" id="UP000010880">
    <property type="component" value="Chromosome"/>
</dbReference>
<evidence type="ECO:0000256" key="5">
    <source>
        <dbReference type="ARBA" id="ARBA00021825"/>
    </source>
</evidence>
<evidence type="ECO:0000256" key="8">
    <source>
        <dbReference type="ARBA" id="ARBA00022553"/>
    </source>
</evidence>
<evidence type="ECO:0000313" key="19">
    <source>
        <dbReference type="EMBL" id="AGB40288.1"/>
    </source>
</evidence>
<keyword evidence="10" id="KW-0808">Transferase</keyword>
<dbReference type="HOGENOM" id="CLU_028721_2_0_9"/>
<feature type="transmembrane region" description="Helical" evidence="16">
    <location>
        <begin position="142"/>
        <end position="163"/>
    </location>
</feature>
<feature type="transmembrane region" description="Helical" evidence="16">
    <location>
        <begin position="57"/>
        <end position="76"/>
    </location>
</feature>
<sequence length="472" mass="49791">MKQTIQTTTEEVSTRQRIQKFGRFLSGMVMPNIGAFIAWGFITALFIPTGWVPNKELASLVGPMITYLLPLLIGFTGGKQVAGTRGGVVGAVATMGVIVGANVPMFLGAMIMGPLGGWTISKFDKMIEGKVKSGFEMLVNNFSSGIISMLIAILGYLGIGPVVEALNNTLRAGVQAIVDAGLLPLASLIIEPAKVLFLNNAINHGILSPLGVQQVKEAGESIFFLLETNPGPGLGLLLAYWFAGKGNAKQSAPGATIIHFFGGIHEIYFPYVLMKPSMILAVIAGGMTGVFTFVVTGAGLVATPSPGSIFAELAMTPPGNFIPVLSGITLSAIVSFSVGSIILKRSPNETDEGNLGAATKQMEDLKGKDSSVAGNLKETTGEVNKIVVACDAGMGSSAMAATQLRNKVQDAGLDIEVDNYAVNEIPADADIIIAHNELMDRVKDTLPGKEYIGIENFMNNPIYDELVERLKK</sequence>
<keyword evidence="12 16" id="KW-0812">Transmembrane</keyword>
<keyword evidence="7" id="KW-1003">Cell membrane</keyword>
<evidence type="ECO:0000256" key="3">
    <source>
        <dbReference type="ARBA" id="ARBA00004651"/>
    </source>
</evidence>
<dbReference type="PANTHER" id="PTHR30181">
    <property type="entry name" value="MANNITOL PERMEASE IIC COMPONENT"/>
    <property type="match status" value="1"/>
</dbReference>
<evidence type="ECO:0000256" key="14">
    <source>
        <dbReference type="ARBA" id="ARBA00023136"/>
    </source>
</evidence>
<dbReference type="NCBIfam" id="TIGR00851">
    <property type="entry name" value="mtlA"/>
    <property type="match status" value="1"/>
</dbReference>
<evidence type="ECO:0000256" key="12">
    <source>
        <dbReference type="ARBA" id="ARBA00022692"/>
    </source>
</evidence>
<dbReference type="InterPro" id="IPR036095">
    <property type="entry name" value="PTS_EIIB-like_sf"/>
</dbReference>
<dbReference type="InterPro" id="IPR050893">
    <property type="entry name" value="Sugar_PTS"/>
</dbReference>
<dbReference type="PANTHER" id="PTHR30181:SF2">
    <property type="entry name" value="PTS SYSTEM MANNITOL-SPECIFIC EIICBA COMPONENT"/>
    <property type="match status" value="1"/>
</dbReference>
<name>L0K872_HALHC</name>
<feature type="transmembrane region" description="Helical" evidence="16">
    <location>
        <begin position="278"/>
        <end position="301"/>
    </location>
</feature>
<gene>
    <name evidence="19" type="ordered locus">Halha_0277</name>
</gene>
<dbReference type="NCBIfam" id="NF011663">
    <property type="entry name" value="PRK15083.1"/>
    <property type="match status" value="1"/>
</dbReference>
<dbReference type="EMBL" id="CP003359">
    <property type="protein sequence ID" value="AGB40288.1"/>
    <property type="molecule type" value="Genomic_DNA"/>
</dbReference>
<dbReference type="PROSITE" id="PS51099">
    <property type="entry name" value="PTS_EIIB_TYPE_2"/>
    <property type="match status" value="1"/>
</dbReference>
<dbReference type="GO" id="GO:0005886">
    <property type="term" value="C:plasma membrane"/>
    <property type="evidence" value="ECO:0007669"/>
    <property type="project" value="UniProtKB-SubCell"/>
</dbReference>
<evidence type="ECO:0000256" key="9">
    <source>
        <dbReference type="ARBA" id="ARBA00022597"/>
    </source>
</evidence>
<evidence type="ECO:0000256" key="13">
    <source>
        <dbReference type="ARBA" id="ARBA00022989"/>
    </source>
</evidence>
<feature type="transmembrane region" description="Helical" evidence="16">
    <location>
        <begin position="321"/>
        <end position="343"/>
    </location>
</feature>
<dbReference type="Pfam" id="PF02378">
    <property type="entry name" value="PTS_EIIC"/>
    <property type="match status" value="1"/>
</dbReference>
<evidence type="ECO:0000256" key="2">
    <source>
        <dbReference type="ARBA" id="ARBA00002434"/>
    </source>
</evidence>
<evidence type="ECO:0000256" key="10">
    <source>
        <dbReference type="ARBA" id="ARBA00022679"/>
    </source>
</evidence>
<dbReference type="SUPFAM" id="SSF52794">
    <property type="entry name" value="PTS system IIB component-like"/>
    <property type="match status" value="1"/>
</dbReference>
<dbReference type="InterPro" id="IPR003352">
    <property type="entry name" value="PTS_EIIC"/>
</dbReference>
<reference evidence="20" key="1">
    <citation type="submission" date="2012-02" db="EMBL/GenBank/DDBJ databases">
        <title>The complete genome of Halobacteroides halobius DSM 5150.</title>
        <authorList>
            <person name="Lucas S."/>
            <person name="Copeland A."/>
            <person name="Lapidus A."/>
            <person name="Glavina del Rio T."/>
            <person name="Dalin E."/>
            <person name="Tice H."/>
            <person name="Bruce D."/>
            <person name="Goodwin L."/>
            <person name="Pitluck S."/>
            <person name="Peters L."/>
            <person name="Mikhailova N."/>
            <person name="Gu W."/>
            <person name="Kyrpides N."/>
            <person name="Mavromatis K."/>
            <person name="Ivanova N."/>
            <person name="Brettin T."/>
            <person name="Detter J.C."/>
            <person name="Han C."/>
            <person name="Larimer F."/>
            <person name="Land M."/>
            <person name="Hauser L."/>
            <person name="Markowitz V."/>
            <person name="Cheng J.-F."/>
            <person name="Hugenholtz P."/>
            <person name="Woyke T."/>
            <person name="Wu D."/>
            <person name="Tindall B."/>
            <person name="Pomrenke H."/>
            <person name="Brambilla E."/>
            <person name="Klenk H.-P."/>
            <person name="Eisen J.A."/>
        </authorList>
    </citation>
    <scope>NUCLEOTIDE SEQUENCE [LARGE SCALE GENOMIC DNA]</scope>
    <source>
        <strain evidence="20">ATCC 35273 / DSM 5150 / MD-1</strain>
    </source>
</reference>
<feature type="domain" description="PTS EIIB type-2" evidence="17">
    <location>
        <begin position="384"/>
        <end position="472"/>
    </location>
</feature>
<evidence type="ECO:0000256" key="7">
    <source>
        <dbReference type="ARBA" id="ARBA00022475"/>
    </source>
</evidence>
<dbReference type="GO" id="GO:0009401">
    <property type="term" value="P:phosphoenolpyruvate-dependent sugar phosphotransferase system"/>
    <property type="evidence" value="ECO:0007669"/>
    <property type="project" value="UniProtKB-KW"/>
</dbReference>
<evidence type="ECO:0000256" key="4">
    <source>
        <dbReference type="ARBA" id="ARBA00011909"/>
    </source>
</evidence>
<dbReference type="RefSeq" id="WP_015326014.1">
    <property type="nucleotide sequence ID" value="NC_019978.1"/>
</dbReference>
<dbReference type="PATRIC" id="fig|748449.3.peg.255"/>
<comment type="subcellular location">
    <subcellularLocation>
        <location evidence="3">Cell membrane</location>
        <topology evidence="3">Multi-pass membrane protein</topology>
    </subcellularLocation>
</comment>
<dbReference type="CDD" id="cd05567">
    <property type="entry name" value="PTS_IIB_mannitol"/>
    <property type="match status" value="1"/>
</dbReference>
<evidence type="ECO:0000259" key="18">
    <source>
        <dbReference type="PROSITE" id="PS51104"/>
    </source>
</evidence>
<dbReference type="eggNOG" id="COG2213">
    <property type="taxonomic scope" value="Bacteria"/>
</dbReference>
<comment type="catalytic activity">
    <reaction evidence="1">
        <text>D-mannitol(out) + N(pros)-phospho-L-histidyl-[protein] = D-mannitol 1-phosphate(in) + L-histidyl-[protein]</text>
        <dbReference type="Rhea" id="RHEA:33363"/>
        <dbReference type="Rhea" id="RHEA-COMP:9745"/>
        <dbReference type="Rhea" id="RHEA-COMP:9746"/>
        <dbReference type="ChEBI" id="CHEBI:16899"/>
        <dbReference type="ChEBI" id="CHEBI:29979"/>
        <dbReference type="ChEBI" id="CHEBI:61381"/>
        <dbReference type="ChEBI" id="CHEBI:64837"/>
        <dbReference type="EC" id="2.7.1.197"/>
    </reaction>
</comment>
<dbReference type="Pfam" id="PF02302">
    <property type="entry name" value="PTS_IIB"/>
    <property type="match status" value="1"/>
</dbReference>
<evidence type="ECO:0000256" key="16">
    <source>
        <dbReference type="SAM" id="Phobius"/>
    </source>
</evidence>
<evidence type="ECO:0000313" key="20">
    <source>
        <dbReference type="Proteomes" id="UP000010880"/>
    </source>
</evidence>
<protein>
    <recommendedName>
        <fullName evidence="5">PTS system mannitol-specific EIICB component</fullName>
        <ecNumber evidence="4">2.7.1.197</ecNumber>
    </recommendedName>
    <alternativeName>
        <fullName evidence="15">EIICB-Mtl</fullName>
    </alternativeName>
</protein>
<keyword evidence="8" id="KW-0597">Phosphoprotein</keyword>
<evidence type="ECO:0000256" key="6">
    <source>
        <dbReference type="ARBA" id="ARBA00022448"/>
    </source>
</evidence>
<dbReference type="OrthoDB" id="9814222at2"/>
<dbReference type="PROSITE" id="PS51104">
    <property type="entry name" value="PTS_EIIC_TYPE_2"/>
    <property type="match status" value="1"/>
</dbReference>
<keyword evidence="6" id="KW-0813">Transport</keyword>
<evidence type="ECO:0000259" key="17">
    <source>
        <dbReference type="PROSITE" id="PS51099"/>
    </source>
</evidence>
<dbReference type="Gene3D" id="3.40.50.2300">
    <property type="match status" value="1"/>
</dbReference>
<dbReference type="InterPro" id="IPR013011">
    <property type="entry name" value="PTS_EIIB_2"/>
</dbReference>
<feature type="domain" description="PTS EIIC type-2" evidence="18">
    <location>
        <begin position="21"/>
        <end position="337"/>
    </location>
</feature>
<feature type="transmembrane region" description="Helical" evidence="16">
    <location>
        <begin position="24"/>
        <end position="51"/>
    </location>
</feature>
<dbReference type="STRING" id="748449.Halha_0277"/>
<dbReference type="InterPro" id="IPR029503">
    <property type="entry name" value="PTS_EIIB_mannitol"/>
</dbReference>
<dbReference type="AlphaFoldDB" id="L0K872"/>
<dbReference type="KEGG" id="hhl:Halha_0277"/>
<proteinExistence type="predicted"/>
<dbReference type="GO" id="GO:0022872">
    <property type="term" value="F:protein-N(PI)-phosphohistidine-mannitol phosphotransferase system transmembrane transporter activity"/>
    <property type="evidence" value="ECO:0007669"/>
    <property type="project" value="InterPro"/>
</dbReference>
<organism evidence="19 20">
    <name type="scientific">Halobacteroides halobius (strain ATCC 35273 / DSM 5150 / MD-1)</name>
    <dbReference type="NCBI Taxonomy" id="748449"/>
    <lineage>
        <taxon>Bacteria</taxon>
        <taxon>Bacillati</taxon>
        <taxon>Bacillota</taxon>
        <taxon>Clostridia</taxon>
        <taxon>Halanaerobiales</taxon>
        <taxon>Halobacteroidaceae</taxon>
        <taxon>Halobacteroides</taxon>
    </lineage>
</organism>
<keyword evidence="13 16" id="KW-1133">Transmembrane helix</keyword>